<dbReference type="RefSeq" id="WP_215923703.1">
    <property type="nucleotide sequence ID" value="NZ_JAHKNI010000023.1"/>
</dbReference>
<dbReference type="CDD" id="cd06259">
    <property type="entry name" value="YdcF-like"/>
    <property type="match status" value="1"/>
</dbReference>
<keyword evidence="1" id="KW-1133">Transmembrane helix</keyword>
<dbReference type="InterPro" id="IPR051599">
    <property type="entry name" value="Cell_Envelope_Assoc"/>
</dbReference>
<accession>A0ABS6BDZ0</accession>
<evidence type="ECO:0000313" key="4">
    <source>
        <dbReference type="Proteomes" id="UP000733379"/>
    </source>
</evidence>
<keyword evidence="4" id="KW-1185">Reference proteome</keyword>
<sequence length="235" mass="25352">MGLRTAPAGAGTRTKSWLRPRRLLSIAAVAALAAVVVAGASIGWIRYRAHGLEYSTATVPSSDVALVLGAEIYPDGRPSPYVAARLDLGADLLRAGKVKALLLSGDYGHRDYDEPDAMRKYLVGKGVPADKLAVDYAGFDTYDSCSRAYRIFGVRRAIVVTQDFSVPRTVALCRSVGLETTAVGDHTQAHNLTYDKCWVRDQLAATKAIYSIVVQPDPILGRQETTVRDAMAANR</sequence>
<gene>
    <name evidence="3" type="ORF">KO481_39690</name>
</gene>
<evidence type="ECO:0000313" key="3">
    <source>
        <dbReference type="EMBL" id="MBU3067630.1"/>
    </source>
</evidence>
<feature type="domain" description="DUF218" evidence="2">
    <location>
        <begin position="63"/>
        <end position="184"/>
    </location>
</feature>
<keyword evidence="1" id="KW-0812">Transmembrane</keyword>
<protein>
    <submittedName>
        <fullName evidence="3">YdcF family protein</fullName>
    </submittedName>
</protein>
<name>A0ABS6BDZ0_9NOCA</name>
<comment type="caution">
    <text evidence="3">The sequence shown here is derived from an EMBL/GenBank/DDBJ whole genome shotgun (WGS) entry which is preliminary data.</text>
</comment>
<evidence type="ECO:0000259" key="2">
    <source>
        <dbReference type="Pfam" id="PF02698"/>
    </source>
</evidence>
<keyword evidence="1" id="KW-0472">Membrane</keyword>
<feature type="transmembrane region" description="Helical" evidence="1">
    <location>
        <begin position="23"/>
        <end position="45"/>
    </location>
</feature>
<proteinExistence type="predicted"/>
<evidence type="ECO:0000256" key="1">
    <source>
        <dbReference type="SAM" id="Phobius"/>
    </source>
</evidence>
<dbReference type="PANTHER" id="PTHR30336">
    <property type="entry name" value="INNER MEMBRANE PROTEIN, PROBABLE PERMEASE"/>
    <property type="match status" value="1"/>
</dbReference>
<dbReference type="PANTHER" id="PTHR30336:SF6">
    <property type="entry name" value="INTEGRAL MEMBRANE PROTEIN"/>
    <property type="match status" value="1"/>
</dbReference>
<organism evidence="3 4">
    <name type="scientific">Nocardia albiluteola</name>
    <dbReference type="NCBI Taxonomy" id="2842303"/>
    <lineage>
        <taxon>Bacteria</taxon>
        <taxon>Bacillati</taxon>
        <taxon>Actinomycetota</taxon>
        <taxon>Actinomycetes</taxon>
        <taxon>Mycobacteriales</taxon>
        <taxon>Nocardiaceae</taxon>
        <taxon>Nocardia</taxon>
    </lineage>
</organism>
<dbReference type="InterPro" id="IPR003848">
    <property type="entry name" value="DUF218"/>
</dbReference>
<dbReference type="EMBL" id="JAHKNI010000023">
    <property type="protein sequence ID" value="MBU3067630.1"/>
    <property type="molecule type" value="Genomic_DNA"/>
</dbReference>
<dbReference type="Pfam" id="PF02698">
    <property type="entry name" value="DUF218"/>
    <property type="match status" value="1"/>
</dbReference>
<dbReference type="Proteomes" id="UP000733379">
    <property type="component" value="Unassembled WGS sequence"/>
</dbReference>
<reference evidence="3 4" key="1">
    <citation type="submission" date="2021-06" db="EMBL/GenBank/DDBJ databases">
        <title>Actinomycetes sequencing.</title>
        <authorList>
            <person name="Shan Q."/>
        </authorList>
    </citation>
    <scope>NUCLEOTIDE SEQUENCE [LARGE SCALE GENOMIC DNA]</scope>
    <source>
        <strain evidence="3 4">NEAU-G5</strain>
    </source>
</reference>